<feature type="region of interest" description="Disordered" evidence="1">
    <location>
        <begin position="284"/>
        <end position="310"/>
    </location>
</feature>
<dbReference type="AlphaFoldDB" id="A0A9P9FMR2"/>
<name>A0A9P9FMR2_9HYPO</name>
<dbReference type="OrthoDB" id="5307331at2759"/>
<keyword evidence="3" id="KW-1185">Reference proteome</keyword>
<feature type="region of interest" description="Disordered" evidence="1">
    <location>
        <begin position="1"/>
        <end position="28"/>
    </location>
</feature>
<feature type="compositionally biased region" description="Basic and acidic residues" evidence="1">
    <location>
        <begin position="663"/>
        <end position="672"/>
    </location>
</feature>
<feature type="compositionally biased region" description="Polar residues" evidence="1">
    <location>
        <begin position="284"/>
        <end position="296"/>
    </location>
</feature>
<organism evidence="2 3">
    <name type="scientific">Dactylonectria macrodidyma</name>
    <dbReference type="NCBI Taxonomy" id="307937"/>
    <lineage>
        <taxon>Eukaryota</taxon>
        <taxon>Fungi</taxon>
        <taxon>Dikarya</taxon>
        <taxon>Ascomycota</taxon>
        <taxon>Pezizomycotina</taxon>
        <taxon>Sordariomycetes</taxon>
        <taxon>Hypocreomycetidae</taxon>
        <taxon>Hypocreales</taxon>
        <taxon>Nectriaceae</taxon>
        <taxon>Dactylonectria</taxon>
    </lineage>
</organism>
<gene>
    <name evidence="2" type="ORF">EDB81DRAFT_851072</name>
</gene>
<proteinExistence type="predicted"/>
<feature type="compositionally biased region" description="Low complexity" evidence="1">
    <location>
        <begin position="55"/>
        <end position="74"/>
    </location>
</feature>
<evidence type="ECO:0000313" key="2">
    <source>
        <dbReference type="EMBL" id="KAH7170185.1"/>
    </source>
</evidence>
<reference evidence="2" key="1">
    <citation type="journal article" date="2021" name="Nat. Commun.">
        <title>Genetic determinants of endophytism in the Arabidopsis root mycobiome.</title>
        <authorList>
            <person name="Mesny F."/>
            <person name="Miyauchi S."/>
            <person name="Thiergart T."/>
            <person name="Pickel B."/>
            <person name="Atanasova L."/>
            <person name="Karlsson M."/>
            <person name="Huettel B."/>
            <person name="Barry K.W."/>
            <person name="Haridas S."/>
            <person name="Chen C."/>
            <person name="Bauer D."/>
            <person name="Andreopoulos W."/>
            <person name="Pangilinan J."/>
            <person name="LaButti K."/>
            <person name="Riley R."/>
            <person name="Lipzen A."/>
            <person name="Clum A."/>
            <person name="Drula E."/>
            <person name="Henrissat B."/>
            <person name="Kohler A."/>
            <person name="Grigoriev I.V."/>
            <person name="Martin F.M."/>
            <person name="Hacquard S."/>
        </authorList>
    </citation>
    <scope>NUCLEOTIDE SEQUENCE</scope>
    <source>
        <strain evidence="2">MPI-CAGE-AT-0147</strain>
    </source>
</reference>
<evidence type="ECO:0000313" key="3">
    <source>
        <dbReference type="Proteomes" id="UP000738349"/>
    </source>
</evidence>
<feature type="compositionally biased region" description="Basic and acidic residues" evidence="1">
    <location>
        <begin position="697"/>
        <end position="715"/>
    </location>
</feature>
<feature type="compositionally biased region" description="Low complexity" evidence="1">
    <location>
        <begin position="591"/>
        <end position="601"/>
    </location>
</feature>
<sequence length="744" mass="82827">MRSNNNQRPFMDGTAASDNAGLLNNDDSFSQFMNDPANYVVDFALDPSILDPAPADSQHAQGSSQSHSAAAVQQPPRPDTPSQFFDEAYQPQVVSNPEYATAANVPELGPADNAPAVLNAALPATSPQNNNTQAFYPAPSDAEVSPEISAAASTAYPPVGDVLASVNSPYPGASAVGNAGTQLASVNNIRGNGMDNVGQTQAFNGLGGLGIPNSAGNWQQGWNVNNGQPHQTQVLQGNGGPSNQYSNIRPHQAQVPQGNSVPSGQCYIPARMPQRYVNTPQMIQNSGGPSLQASRQFRNEPAPPVRASGHDLDYEAPVKVSHKRRDKGNDKANADRVYLDQVPVPTNWTAELPGGMKSHFSYSPEGPFRPNKILTTEELQAYFDQCPRLPLLWVQQCPSQSNHRTRKEDRQCRWAECPVPARTINSGWLRVAFDEYPQLTSNGTKDPFHMAGSMHLWCFEQCFDPLRFHEQDRLYLDRRELLKEEKNPMSVSRDTDNAILRDWQTWKNRQERRERLFGPVTLPRPHDESLSHCLVNHHLRNQPDARRQVREARNVKRAVAFRKTADVHMGNLRFFVDQNNEEKNRKRRGKAAAATGQKTTEVYTDSSAIADVIVCAKRVPQDPLANSNVNLLPLIQHMNAPADQSPVQFAPEAIPAKRGQKRPRNDAEHDDPSSGDIDDNHDDLDSLFGSPRSPKRARIEEGEGGRRRFERTMDRPRRRLHRRRSYCCGDEPSRFRRGSLRLKL</sequence>
<feature type="region of interest" description="Disordered" evidence="1">
    <location>
        <begin position="655"/>
        <end position="716"/>
    </location>
</feature>
<feature type="region of interest" description="Disordered" evidence="1">
    <location>
        <begin position="50"/>
        <end position="84"/>
    </location>
</feature>
<feature type="region of interest" description="Disordered" evidence="1">
    <location>
        <begin position="578"/>
        <end position="602"/>
    </location>
</feature>
<dbReference type="Proteomes" id="UP000738349">
    <property type="component" value="Unassembled WGS sequence"/>
</dbReference>
<accession>A0A9P9FMR2</accession>
<protein>
    <submittedName>
        <fullName evidence="2">Uncharacterized protein</fullName>
    </submittedName>
</protein>
<dbReference type="EMBL" id="JAGMUV010000002">
    <property type="protein sequence ID" value="KAH7170185.1"/>
    <property type="molecule type" value="Genomic_DNA"/>
</dbReference>
<evidence type="ECO:0000256" key="1">
    <source>
        <dbReference type="SAM" id="MobiDB-lite"/>
    </source>
</evidence>
<comment type="caution">
    <text evidence="2">The sequence shown here is derived from an EMBL/GenBank/DDBJ whole genome shotgun (WGS) entry which is preliminary data.</text>
</comment>